<keyword evidence="2 7" id="KW-0028">Amino-acid biosynthesis</keyword>
<dbReference type="InterPro" id="IPR016163">
    <property type="entry name" value="Ald_DH_C"/>
</dbReference>
<dbReference type="SUPFAM" id="SSF53720">
    <property type="entry name" value="ALDH-like"/>
    <property type="match status" value="1"/>
</dbReference>
<evidence type="ECO:0000256" key="5">
    <source>
        <dbReference type="ARBA" id="ARBA00023002"/>
    </source>
</evidence>
<dbReference type="EMBL" id="JBHTHZ010000005">
    <property type="protein sequence ID" value="MFD0793889.1"/>
    <property type="molecule type" value="Genomic_DNA"/>
</dbReference>
<dbReference type="NCBIfam" id="NF001221">
    <property type="entry name" value="PRK00197.1"/>
    <property type="match status" value="1"/>
</dbReference>
<evidence type="ECO:0000313" key="8">
    <source>
        <dbReference type="EMBL" id="MFD0793889.1"/>
    </source>
</evidence>
<gene>
    <name evidence="7" type="primary">proA</name>
    <name evidence="8" type="ORF">ACFQZX_09680</name>
</gene>
<evidence type="ECO:0000256" key="7">
    <source>
        <dbReference type="HAMAP-Rule" id="MF_00412"/>
    </source>
</evidence>
<evidence type="ECO:0000256" key="3">
    <source>
        <dbReference type="ARBA" id="ARBA00022650"/>
    </source>
</evidence>
<keyword evidence="9" id="KW-1185">Reference proteome</keyword>
<dbReference type="InterPro" id="IPR016161">
    <property type="entry name" value="Ald_DH/histidinol_DH"/>
</dbReference>
<dbReference type="GO" id="GO:0004350">
    <property type="term" value="F:glutamate-5-semialdehyde dehydrogenase activity"/>
    <property type="evidence" value="ECO:0007669"/>
    <property type="project" value="UniProtKB-EC"/>
</dbReference>
<dbReference type="Proteomes" id="UP001597010">
    <property type="component" value="Unassembled WGS sequence"/>
</dbReference>
<comment type="pathway">
    <text evidence="1 7">Amino-acid biosynthesis; L-proline biosynthesis; L-glutamate 5-semialdehyde from L-glutamate: step 2/2.</text>
</comment>
<dbReference type="EC" id="1.2.1.41" evidence="7"/>
<evidence type="ECO:0000256" key="2">
    <source>
        <dbReference type="ARBA" id="ARBA00022605"/>
    </source>
</evidence>
<protein>
    <recommendedName>
        <fullName evidence="7">Gamma-glutamyl phosphate reductase</fullName>
        <shortName evidence="7">GPR</shortName>
        <ecNumber evidence="7">1.2.1.41</ecNumber>
    </recommendedName>
    <alternativeName>
        <fullName evidence="7">Glutamate-5-semialdehyde dehydrogenase</fullName>
    </alternativeName>
    <alternativeName>
        <fullName evidence="7">Glutamyl-gamma-semialdehyde dehydrogenase</fullName>
        <shortName evidence="7">GSA dehydrogenase</shortName>
    </alternativeName>
</protein>
<dbReference type="Gene3D" id="3.40.309.10">
    <property type="entry name" value="Aldehyde Dehydrogenase, Chain A, domain 2"/>
    <property type="match status" value="1"/>
</dbReference>
<accession>A0ABW3AU74</accession>
<keyword evidence="5 7" id="KW-0560">Oxidoreductase</keyword>
<comment type="catalytic activity">
    <reaction evidence="6 7">
        <text>L-glutamate 5-semialdehyde + phosphate + NADP(+) = L-glutamyl 5-phosphate + NADPH + H(+)</text>
        <dbReference type="Rhea" id="RHEA:19541"/>
        <dbReference type="ChEBI" id="CHEBI:15378"/>
        <dbReference type="ChEBI" id="CHEBI:43474"/>
        <dbReference type="ChEBI" id="CHEBI:57783"/>
        <dbReference type="ChEBI" id="CHEBI:58066"/>
        <dbReference type="ChEBI" id="CHEBI:58274"/>
        <dbReference type="ChEBI" id="CHEBI:58349"/>
        <dbReference type="EC" id="1.2.1.41"/>
    </reaction>
</comment>
<reference evidence="9" key="1">
    <citation type="journal article" date="2019" name="Int. J. Syst. Evol. Microbiol.">
        <title>The Global Catalogue of Microorganisms (GCM) 10K type strain sequencing project: providing services to taxonomists for standard genome sequencing and annotation.</title>
        <authorList>
            <consortium name="The Broad Institute Genomics Platform"/>
            <consortium name="The Broad Institute Genome Sequencing Center for Infectious Disease"/>
            <person name="Wu L."/>
            <person name="Ma J."/>
        </authorList>
    </citation>
    <scope>NUCLEOTIDE SEQUENCE [LARGE SCALE GENOMIC DNA]</scope>
    <source>
        <strain evidence="9">CCUG 61484</strain>
    </source>
</reference>
<dbReference type="InterPro" id="IPR020593">
    <property type="entry name" value="G-glutamylP_reductase_CS"/>
</dbReference>
<sequence>MDYNHYFENALKAGRNKILSPAIIDKILLELAQAAIEQTSFLLQENAKDLERMDAADPKYDRLKLTAERIESIANDIRNVAGLENPLGRVLSANTMPNGLKISKVRVPLGVVGVIYEARPNVTFDVFSLCFKTGNISILKGGSDAEHSNKAIIKVIHDVLKSNSVDTNYATLLPIEREATDALLNAISYVDVLIPRGSQSLIDYVRNNSKVPVIETGAGIVHTYLDETGDLEKAVAIIDNAKTRRVSVCNALDCLIINSKRLGDLVHIAEPLSLKGVQLYADQKAFEVLDGIYSDKLLTKAQPEHFGTEFLSLKMAVKTVDTLDEALQHIAENSSKHSEAIISEDELSIEKFLNRVDAAAVYVNTSTAFTDGAQFGLGAEIGISTQKLHARGPMGLDELTSYKWIIKGNGQIRKV</sequence>
<comment type="subcellular location">
    <subcellularLocation>
        <location evidence="7">Cytoplasm</location>
    </subcellularLocation>
</comment>
<evidence type="ECO:0000256" key="4">
    <source>
        <dbReference type="ARBA" id="ARBA00022857"/>
    </source>
</evidence>
<evidence type="ECO:0000256" key="6">
    <source>
        <dbReference type="ARBA" id="ARBA00049024"/>
    </source>
</evidence>
<evidence type="ECO:0000256" key="1">
    <source>
        <dbReference type="ARBA" id="ARBA00004985"/>
    </source>
</evidence>
<comment type="similarity">
    <text evidence="7">Belongs to the gamma-glutamyl phosphate reductase family.</text>
</comment>
<dbReference type="CDD" id="cd07079">
    <property type="entry name" value="ALDH_F18-19_ProA-GPR"/>
    <property type="match status" value="1"/>
</dbReference>
<comment type="function">
    <text evidence="7">Catalyzes the NADPH-dependent reduction of L-glutamate 5-phosphate into L-glutamate 5-semialdehyde and phosphate. The product spontaneously undergoes cyclization to form 1-pyrroline-5-carboxylate.</text>
</comment>
<keyword evidence="4 7" id="KW-0521">NADP</keyword>
<dbReference type="InterPro" id="IPR000965">
    <property type="entry name" value="GPR_dom"/>
</dbReference>
<dbReference type="RefSeq" id="WP_377114358.1">
    <property type="nucleotide sequence ID" value="NZ_JBHTHZ010000005.1"/>
</dbReference>
<dbReference type="NCBIfam" id="TIGR00407">
    <property type="entry name" value="proA"/>
    <property type="match status" value="1"/>
</dbReference>
<evidence type="ECO:0000313" key="9">
    <source>
        <dbReference type="Proteomes" id="UP001597010"/>
    </source>
</evidence>
<dbReference type="HAMAP" id="MF_00412">
    <property type="entry name" value="ProA"/>
    <property type="match status" value="1"/>
</dbReference>
<keyword evidence="7" id="KW-0963">Cytoplasm</keyword>
<dbReference type="InterPro" id="IPR016162">
    <property type="entry name" value="Ald_DH_N"/>
</dbReference>
<dbReference type="PANTHER" id="PTHR11063">
    <property type="entry name" value="GLUTAMATE SEMIALDEHYDE DEHYDROGENASE"/>
    <property type="match status" value="1"/>
</dbReference>
<dbReference type="PANTHER" id="PTHR11063:SF8">
    <property type="entry name" value="DELTA-1-PYRROLINE-5-CARBOXYLATE SYNTHASE"/>
    <property type="match status" value="1"/>
</dbReference>
<dbReference type="PIRSF" id="PIRSF000151">
    <property type="entry name" value="GPR"/>
    <property type="match status" value="1"/>
</dbReference>
<dbReference type="InterPro" id="IPR012134">
    <property type="entry name" value="Glu-5-SA_DH"/>
</dbReference>
<proteinExistence type="inferred from homology"/>
<name>A0ABW3AU74_9SPHI</name>
<dbReference type="Gene3D" id="3.40.605.10">
    <property type="entry name" value="Aldehyde Dehydrogenase, Chain A, domain 1"/>
    <property type="match status" value="1"/>
</dbReference>
<organism evidence="8 9">
    <name type="scientific">Mucilaginibacter litoreus</name>
    <dbReference type="NCBI Taxonomy" id="1048221"/>
    <lineage>
        <taxon>Bacteria</taxon>
        <taxon>Pseudomonadati</taxon>
        <taxon>Bacteroidota</taxon>
        <taxon>Sphingobacteriia</taxon>
        <taxon>Sphingobacteriales</taxon>
        <taxon>Sphingobacteriaceae</taxon>
        <taxon>Mucilaginibacter</taxon>
    </lineage>
</organism>
<comment type="caution">
    <text evidence="8">The sequence shown here is derived from an EMBL/GenBank/DDBJ whole genome shotgun (WGS) entry which is preliminary data.</text>
</comment>
<dbReference type="PROSITE" id="PS01223">
    <property type="entry name" value="PROA"/>
    <property type="match status" value="1"/>
</dbReference>
<keyword evidence="3 7" id="KW-0641">Proline biosynthesis</keyword>